<dbReference type="NCBIfam" id="NF047446">
    <property type="entry name" value="barrel_OmpL47"/>
    <property type="match status" value="2"/>
</dbReference>
<feature type="chain" id="PRO_5043603427" evidence="2">
    <location>
        <begin position="40"/>
        <end position="960"/>
    </location>
</feature>
<reference evidence="3" key="1">
    <citation type="submission" date="2022-10" db="EMBL/GenBank/DDBJ databases">
        <title>The complete genomes of actinobacterial strains from the NBC collection.</title>
        <authorList>
            <person name="Joergensen T.S."/>
            <person name="Alvarez Arevalo M."/>
            <person name="Sterndorff E.B."/>
            <person name="Faurdal D."/>
            <person name="Vuksanovic O."/>
            <person name="Mourched A.-S."/>
            <person name="Charusanti P."/>
            <person name="Shaw S."/>
            <person name="Blin K."/>
            <person name="Weber T."/>
        </authorList>
    </citation>
    <scope>NUCLEOTIDE SEQUENCE</scope>
    <source>
        <strain evidence="3">NBC_00060</strain>
    </source>
</reference>
<accession>A0AAU2H9X8</accession>
<dbReference type="InterPro" id="IPR013783">
    <property type="entry name" value="Ig-like_fold"/>
</dbReference>
<feature type="compositionally biased region" description="Low complexity" evidence="1">
    <location>
        <begin position="539"/>
        <end position="556"/>
    </location>
</feature>
<dbReference type="EMBL" id="CP108253">
    <property type="protein sequence ID" value="WTU44958.1"/>
    <property type="molecule type" value="Genomic_DNA"/>
</dbReference>
<dbReference type="GO" id="GO:0005975">
    <property type="term" value="P:carbohydrate metabolic process"/>
    <property type="evidence" value="ECO:0007669"/>
    <property type="project" value="UniProtKB-ARBA"/>
</dbReference>
<dbReference type="Gene3D" id="3.30.1920.20">
    <property type="match status" value="1"/>
</dbReference>
<protein>
    <submittedName>
        <fullName evidence="3">Uncharacterized protein</fullName>
    </submittedName>
</protein>
<dbReference type="AlphaFoldDB" id="A0AAU2H9X8"/>
<proteinExistence type="predicted"/>
<organism evidence="3">
    <name type="scientific">Streptomyces sp. NBC_00060</name>
    <dbReference type="NCBI Taxonomy" id="2975636"/>
    <lineage>
        <taxon>Bacteria</taxon>
        <taxon>Bacillati</taxon>
        <taxon>Actinomycetota</taxon>
        <taxon>Actinomycetes</taxon>
        <taxon>Kitasatosporales</taxon>
        <taxon>Streptomycetaceae</taxon>
        <taxon>Streptomyces</taxon>
    </lineage>
</organism>
<evidence type="ECO:0000256" key="1">
    <source>
        <dbReference type="SAM" id="MobiDB-lite"/>
    </source>
</evidence>
<sequence>MKRLRSDVLPGVRRRLARVAALALLVPLAALVPTGAAHAADTANCGPGSTSDRDAVCTLTTTDATHMRIDQPFVAGPSYEYDRIVFQPGDEITIDAGGCVQTGGSGETWKRYLDPRGSGSGYPAGLYWGWVTIPGAYYADKPEQPVTHVPLGDIVFGKHTLKIAALGDPADFVQPLDLIVGYTDDEYGDNGYYNHDDGNDNQCSLDHDGGSAWLTLSVNHGTPGPMPALHPKPFDLVPTGYDSNLLFRDPVWGWQANGGTVGNEGNYVRQCYTGVPCTSQTTDEDRIGWDLFEIFGLCGGDPPTGHRNWFDVTYTGSIDFDEHAGGIGGDDDYNMALKPRDFKGTGPAGATAGNPDEVKLEFDSDETVDHFDHQPWWAEFHDAVDDDDRGRIDRMVKDHDAVVTGLMGIDQVHAPGGAEIHPVHTLAIRESAPGAINTANDAWVFMVRNSGNEGECGSQQHYLDAHSITVDVPRPPGVPANATASLVGNNEFLAHGTRSAPAVHNSKGGVQVTFTLPNGENKPWEVGELHLNWTGTGLAPAPTASPAPKATAAQSPRLVAEEPGEENDPEARISKAFEALTPAQQALAKDMFAQLRPPKTVDDETTATAYVTGTAPAFPTSVPTVSHAPDPRGLARLHAQFQALCSASGGNLPGLDICPTLNQPPLTRLTTTGGTPGQNGWLVSPVTATLTAYDANGSGIDRTEYSYDGQTWLPYTGPFTLPDGDYTFSYRSKDKKGNLEEIRGKAFKIDTKAPATTAALVPPANGNGWIAADGTVTLHATDPVPGSGVASITYSTSGAQTTPPATVAGDSAALTIAREGETVITFHATDKAGNAEPDRTLTVRVDKTPAASRFTTADGTIFIAVDIGAPDTQFVTGTATDAAAGVDEVTVTFTPTLLGQTQSAKAAVTCTDASRHSCTWKVAPPRGIGTYKVTSTATDRAGNKETAGSGIHITVIRLLL</sequence>
<gene>
    <name evidence="3" type="ORF">OHV25_38010</name>
</gene>
<dbReference type="Gene3D" id="2.60.40.10">
    <property type="entry name" value="Immunoglobulins"/>
    <property type="match status" value="1"/>
</dbReference>
<feature type="region of interest" description="Disordered" evidence="1">
    <location>
        <begin position="538"/>
        <end position="568"/>
    </location>
</feature>
<keyword evidence="2" id="KW-0732">Signal</keyword>
<dbReference type="InterPro" id="IPR058094">
    <property type="entry name" value="Ig-like_OmpL47-like"/>
</dbReference>
<feature type="signal peptide" evidence="2">
    <location>
        <begin position="1"/>
        <end position="39"/>
    </location>
</feature>
<evidence type="ECO:0000313" key="3">
    <source>
        <dbReference type="EMBL" id="WTU44958.1"/>
    </source>
</evidence>
<name>A0AAU2H9X8_9ACTN</name>
<evidence type="ECO:0000256" key="2">
    <source>
        <dbReference type="SAM" id="SignalP"/>
    </source>
</evidence>